<accession>A0ABR4IAV7</accession>
<dbReference type="EMBL" id="JBFXLS010000047">
    <property type="protein sequence ID" value="KAL2823978.1"/>
    <property type="molecule type" value="Genomic_DNA"/>
</dbReference>
<dbReference type="Gene3D" id="3.40.50.1820">
    <property type="entry name" value="alpha/beta hydrolase"/>
    <property type="match status" value="1"/>
</dbReference>
<dbReference type="GO" id="GO:0016787">
    <property type="term" value="F:hydrolase activity"/>
    <property type="evidence" value="ECO:0007669"/>
    <property type="project" value="UniProtKB-KW"/>
</dbReference>
<evidence type="ECO:0000313" key="5">
    <source>
        <dbReference type="Proteomes" id="UP001610335"/>
    </source>
</evidence>
<reference evidence="4 5" key="1">
    <citation type="submission" date="2024-07" db="EMBL/GenBank/DDBJ databases">
        <title>Section-level genome sequencing and comparative genomics of Aspergillus sections Usti and Cavernicolus.</title>
        <authorList>
            <consortium name="Lawrence Berkeley National Laboratory"/>
            <person name="Nybo J.L."/>
            <person name="Vesth T.C."/>
            <person name="Theobald S."/>
            <person name="Frisvad J.C."/>
            <person name="Larsen T.O."/>
            <person name="Kjaerboelling I."/>
            <person name="Rothschild-Mancinelli K."/>
            <person name="Lyhne E.K."/>
            <person name="Kogle M.E."/>
            <person name="Barry K."/>
            <person name="Clum A."/>
            <person name="Na H."/>
            <person name="Ledsgaard L."/>
            <person name="Lin J."/>
            <person name="Lipzen A."/>
            <person name="Kuo A."/>
            <person name="Riley R."/>
            <person name="Mondo S."/>
            <person name="LaButti K."/>
            <person name="Haridas S."/>
            <person name="Pangalinan J."/>
            <person name="Salamov A.A."/>
            <person name="Simmons B.A."/>
            <person name="Magnuson J.K."/>
            <person name="Chen J."/>
            <person name="Drula E."/>
            <person name="Henrissat B."/>
            <person name="Wiebenga A."/>
            <person name="Lubbers R.J."/>
            <person name="Gomes A.C."/>
            <person name="Makela M.R."/>
            <person name="Stajich J."/>
            <person name="Grigoriev I.V."/>
            <person name="Mortensen U.H."/>
            <person name="De vries R.P."/>
            <person name="Baker S.E."/>
            <person name="Andersen M.R."/>
        </authorList>
    </citation>
    <scope>NUCLEOTIDE SEQUENCE [LARGE SCALE GENOMIC DNA]</scope>
    <source>
        <strain evidence="4 5">CBS 600.67</strain>
    </source>
</reference>
<evidence type="ECO:0000259" key="3">
    <source>
        <dbReference type="Pfam" id="PF00135"/>
    </source>
</evidence>
<dbReference type="Proteomes" id="UP001610335">
    <property type="component" value="Unassembled WGS sequence"/>
</dbReference>
<dbReference type="InterPro" id="IPR029058">
    <property type="entry name" value="AB_hydrolase_fold"/>
</dbReference>
<sequence>MSEGCLTLRIDRPAYTPASAKLPGMVWIYGSGDSFGQIYGSAYHPTTLVTGAVQKGFPVIYVAMNYRVGIFGFAAPPASDSLDAGLLDQRLALRQSHGRPRDSKQYVGNAYGTTYHDRTMYRL</sequence>
<keyword evidence="2 4" id="KW-0378">Hydrolase</keyword>
<dbReference type="Pfam" id="PF00135">
    <property type="entry name" value="COesterase"/>
    <property type="match status" value="1"/>
</dbReference>
<organism evidence="4 5">
    <name type="scientific">Aspergillus cavernicola</name>
    <dbReference type="NCBI Taxonomy" id="176166"/>
    <lineage>
        <taxon>Eukaryota</taxon>
        <taxon>Fungi</taxon>
        <taxon>Dikarya</taxon>
        <taxon>Ascomycota</taxon>
        <taxon>Pezizomycotina</taxon>
        <taxon>Eurotiomycetes</taxon>
        <taxon>Eurotiomycetidae</taxon>
        <taxon>Eurotiales</taxon>
        <taxon>Aspergillaceae</taxon>
        <taxon>Aspergillus</taxon>
        <taxon>Aspergillus subgen. Nidulantes</taxon>
    </lineage>
</organism>
<evidence type="ECO:0000256" key="1">
    <source>
        <dbReference type="ARBA" id="ARBA00005964"/>
    </source>
</evidence>
<dbReference type="PANTHER" id="PTHR43918">
    <property type="entry name" value="ACETYLCHOLINESTERASE"/>
    <property type="match status" value="1"/>
</dbReference>
<protein>
    <submittedName>
        <fullName evidence="4">Alpha/Beta hydrolase protein</fullName>
    </submittedName>
</protein>
<comment type="similarity">
    <text evidence="1">Belongs to the type-B carboxylesterase/lipase family.</text>
</comment>
<dbReference type="InterPro" id="IPR050654">
    <property type="entry name" value="AChE-related_enzymes"/>
</dbReference>
<comment type="caution">
    <text evidence="4">The sequence shown here is derived from an EMBL/GenBank/DDBJ whole genome shotgun (WGS) entry which is preliminary data.</text>
</comment>
<name>A0ABR4IAV7_9EURO</name>
<feature type="domain" description="Carboxylesterase type B" evidence="3">
    <location>
        <begin position="1"/>
        <end position="94"/>
    </location>
</feature>
<dbReference type="PANTHER" id="PTHR43918:SF4">
    <property type="entry name" value="CARBOXYLIC ESTER HYDROLASE"/>
    <property type="match status" value="1"/>
</dbReference>
<dbReference type="SUPFAM" id="SSF53474">
    <property type="entry name" value="alpha/beta-Hydrolases"/>
    <property type="match status" value="1"/>
</dbReference>
<evidence type="ECO:0000256" key="2">
    <source>
        <dbReference type="ARBA" id="ARBA00022801"/>
    </source>
</evidence>
<keyword evidence="5" id="KW-1185">Reference proteome</keyword>
<dbReference type="InterPro" id="IPR002018">
    <property type="entry name" value="CarbesteraseB"/>
</dbReference>
<evidence type="ECO:0000313" key="4">
    <source>
        <dbReference type="EMBL" id="KAL2823978.1"/>
    </source>
</evidence>
<gene>
    <name evidence="4" type="ORF">BDW59DRAFT_147989</name>
</gene>
<proteinExistence type="inferred from homology"/>